<name>A0A2T3W3G4_9DEIO</name>
<dbReference type="EMBL" id="PYSV01000040">
    <property type="protein sequence ID" value="PTA66344.1"/>
    <property type="molecule type" value="Genomic_DNA"/>
</dbReference>
<dbReference type="Proteomes" id="UP000240317">
    <property type="component" value="Unassembled WGS sequence"/>
</dbReference>
<evidence type="ECO:0000313" key="2">
    <source>
        <dbReference type="EMBL" id="PTA66344.1"/>
    </source>
</evidence>
<evidence type="ECO:0000313" key="3">
    <source>
        <dbReference type="Proteomes" id="UP000240317"/>
    </source>
</evidence>
<gene>
    <name evidence="2" type="ORF">C8263_18460</name>
</gene>
<keyword evidence="3" id="KW-1185">Reference proteome</keyword>
<reference evidence="2 3" key="1">
    <citation type="submission" date="2018-03" db="EMBL/GenBank/DDBJ databases">
        <title>Draft genome of Deinococcus sp. OD32.</title>
        <authorList>
            <person name="Wang X.-P."/>
            <person name="Du Z.-J."/>
        </authorList>
    </citation>
    <scope>NUCLEOTIDE SEQUENCE [LARGE SCALE GENOMIC DNA]</scope>
    <source>
        <strain evidence="2 3">OD32</strain>
    </source>
</reference>
<feature type="domain" description="Phosphodiester glycosidase" evidence="1">
    <location>
        <begin position="36"/>
        <end position="199"/>
    </location>
</feature>
<evidence type="ECO:0000259" key="1">
    <source>
        <dbReference type="Pfam" id="PF09992"/>
    </source>
</evidence>
<dbReference type="OrthoDB" id="9809781at2"/>
<dbReference type="Pfam" id="PF09992">
    <property type="entry name" value="NAGPA"/>
    <property type="match status" value="1"/>
</dbReference>
<dbReference type="PANTHER" id="PTHR40446:SF2">
    <property type="entry name" value="N-ACETYLGLUCOSAMINE-1-PHOSPHODIESTER ALPHA-N-ACETYLGLUCOSAMINIDASE"/>
    <property type="match status" value="1"/>
</dbReference>
<dbReference type="InterPro" id="IPR018711">
    <property type="entry name" value="NAGPA"/>
</dbReference>
<dbReference type="AlphaFoldDB" id="A0A2T3W3G4"/>
<organism evidence="2 3">
    <name type="scientific">Deinococcus arcticus</name>
    <dbReference type="NCBI Taxonomy" id="2136176"/>
    <lineage>
        <taxon>Bacteria</taxon>
        <taxon>Thermotogati</taxon>
        <taxon>Deinococcota</taxon>
        <taxon>Deinococci</taxon>
        <taxon>Deinococcales</taxon>
        <taxon>Deinococcaceae</taxon>
        <taxon>Deinococcus</taxon>
    </lineage>
</organism>
<protein>
    <recommendedName>
        <fullName evidence="1">Phosphodiester glycosidase domain-containing protein</fullName>
    </recommendedName>
</protein>
<dbReference type="PANTHER" id="PTHR40446">
    <property type="entry name" value="N-ACETYLGLUCOSAMINE-1-PHOSPHODIESTER ALPHA-N-ACETYLGLUCOSAMINIDASE"/>
    <property type="match status" value="1"/>
</dbReference>
<accession>A0A2T3W3G4</accession>
<proteinExistence type="predicted"/>
<dbReference type="RefSeq" id="WP_104992255.1">
    <property type="nucleotide sequence ID" value="NZ_PYSV01000040.1"/>
</dbReference>
<comment type="caution">
    <text evidence="2">The sequence shown here is derived from an EMBL/GenBank/DDBJ whole genome shotgun (WGS) entry which is preliminary data.</text>
</comment>
<sequence>MPAIRIPRSNFKVRFSGDASGAGRRNVPTFVRGDANAIAGSNFMFFDLSTGELTGLFVLDGDRKHGVTGKNIDVISLNGNGAVVFHDENSAYSQSSSLIWSMAAGPIIVRGGNFTDATWGKYSVDQLGPTVNRQRICLGLHSSGDYILAYRASINLTDLAGYMKSLGCTDAIAGDGGGSAQLYLEDRNTLFGSDARSVHVIPVALTSYSYISSIA</sequence>